<protein>
    <recommendedName>
        <fullName evidence="4">FAD-binding domain-containing protein</fullName>
    </recommendedName>
</protein>
<evidence type="ECO:0000256" key="3">
    <source>
        <dbReference type="ARBA" id="ARBA00022827"/>
    </source>
</evidence>
<dbReference type="EMBL" id="BMNT01000030">
    <property type="protein sequence ID" value="GGL02540.1"/>
    <property type="molecule type" value="Genomic_DNA"/>
</dbReference>
<dbReference type="AlphaFoldDB" id="A0A917VPT6"/>
<comment type="caution">
    <text evidence="5">The sequence shown here is derived from an EMBL/GenBank/DDBJ whole genome shotgun (WGS) entry which is preliminary data.</text>
</comment>
<comment type="cofactor">
    <cofactor evidence="1">
        <name>FAD</name>
        <dbReference type="ChEBI" id="CHEBI:57692"/>
    </cofactor>
</comment>
<dbReference type="PANTHER" id="PTHR43004">
    <property type="entry name" value="TRK SYSTEM POTASSIUM UPTAKE PROTEIN"/>
    <property type="match status" value="1"/>
</dbReference>
<dbReference type="GO" id="GO:0016709">
    <property type="term" value="F:oxidoreductase activity, acting on paired donors, with incorporation or reduction of molecular oxygen, NAD(P)H as one donor, and incorporation of one atom of oxygen"/>
    <property type="evidence" value="ECO:0007669"/>
    <property type="project" value="UniProtKB-ARBA"/>
</dbReference>
<reference evidence="5" key="2">
    <citation type="submission" date="2020-09" db="EMBL/GenBank/DDBJ databases">
        <authorList>
            <person name="Sun Q."/>
            <person name="Ohkuma M."/>
        </authorList>
    </citation>
    <scope>NUCLEOTIDE SEQUENCE</scope>
    <source>
        <strain evidence="5">JCM 13064</strain>
    </source>
</reference>
<dbReference type="PANTHER" id="PTHR43004:SF19">
    <property type="entry name" value="BINDING MONOOXYGENASE, PUTATIVE (JCVI)-RELATED"/>
    <property type="match status" value="1"/>
</dbReference>
<dbReference type="InterPro" id="IPR002938">
    <property type="entry name" value="FAD-bd"/>
</dbReference>
<name>A0A917VPT6_9ACTN</name>
<dbReference type="GO" id="GO:0071949">
    <property type="term" value="F:FAD binding"/>
    <property type="evidence" value="ECO:0007669"/>
    <property type="project" value="InterPro"/>
</dbReference>
<evidence type="ECO:0000313" key="5">
    <source>
        <dbReference type="EMBL" id="GGL02540.1"/>
    </source>
</evidence>
<evidence type="ECO:0000256" key="1">
    <source>
        <dbReference type="ARBA" id="ARBA00001974"/>
    </source>
</evidence>
<dbReference type="SUPFAM" id="SSF51905">
    <property type="entry name" value="FAD/NAD(P)-binding domain"/>
    <property type="match status" value="1"/>
</dbReference>
<sequence>MYDVIIAGGGPTGLMLAGELRLRGVRTLVLEREAEPTRQVRALGLHARSIEVMDQRGLLERFLAHGRRHEVGGFFAGITKSSPTGLDSAHAYVLGIPQTLTERLLAERAPSSAPRYGAAANWPA</sequence>
<organism evidence="5 6">
    <name type="scientific">Sphaerisporangium melleum</name>
    <dbReference type="NCBI Taxonomy" id="321316"/>
    <lineage>
        <taxon>Bacteria</taxon>
        <taxon>Bacillati</taxon>
        <taxon>Actinomycetota</taxon>
        <taxon>Actinomycetes</taxon>
        <taxon>Streptosporangiales</taxon>
        <taxon>Streptosporangiaceae</taxon>
        <taxon>Sphaerisporangium</taxon>
    </lineage>
</organism>
<keyword evidence="6" id="KW-1185">Reference proteome</keyword>
<evidence type="ECO:0000313" key="6">
    <source>
        <dbReference type="Proteomes" id="UP000645217"/>
    </source>
</evidence>
<dbReference type="Pfam" id="PF01494">
    <property type="entry name" value="FAD_binding_3"/>
    <property type="match status" value="1"/>
</dbReference>
<feature type="domain" description="FAD-binding" evidence="4">
    <location>
        <begin position="2"/>
        <end position="111"/>
    </location>
</feature>
<dbReference type="Proteomes" id="UP000645217">
    <property type="component" value="Unassembled WGS sequence"/>
</dbReference>
<gene>
    <name evidence="5" type="ORF">GCM10007964_50730</name>
</gene>
<keyword evidence="2" id="KW-0285">Flavoprotein</keyword>
<accession>A0A917VPT6</accession>
<evidence type="ECO:0000259" key="4">
    <source>
        <dbReference type="Pfam" id="PF01494"/>
    </source>
</evidence>
<keyword evidence="3" id="KW-0274">FAD</keyword>
<dbReference type="Gene3D" id="3.50.50.60">
    <property type="entry name" value="FAD/NAD(P)-binding domain"/>
    <property type="match status" value="1"/>
</dbReference>
<evidence type="ECO:0000256" key="2">
    <source>
        <dbReference type="ARBA" id="ARBA00022630"/>
    </source>
</evidence>
<reference evidence="5" key="1">
    <citation type="journal article" date="2014" name="Int. J. Syst. Evol. Microbiol.">
        <title>Complete genome sequence of Corynebacterium casei LMG S-19264T (=DSM 44701T), isolated from a smear-ripened cheese.</title>
        <authorList>
            <consortium name="US DOE Joint Genome Institute (JGI-PGF)"/>
            <person name="Walter F."/>
            <person name="Albersmeier A."/>
            <person name="Kalinowski J."/>
            <person name="Ruckert C."/>
        </authorList>
    </citation>
    <scope>NUCLEOTIDE SEQUENCE</scope>
    <source>
        <strain evidence="5">JCM 13064</strain>
    </source>
</reference>
<proteinExistence type="predicted"/>
<dbReference type="InterPro" id="IPR036188">
    <property type="entry name" value="FAD/NAD-bd_sf"/>
</dbReference>
<dbReference type="InterPro" id="IPR050641">
    <property type="entry name" value="RIFMO-like"/>
</dbReference>